<dbReference type="EnsemblMetazoa" id="CJA30931.1">
    <property type="protein sequence ID" value="CJA30931.1"/>
    <property type="gene ID" value="WBGene00206778"/>
</dbReference>
<dbReference type="AlphaFoldDB" id="A0A8R1I8Z3"/>
<reference evidence="3" key="2">
    <citation type="submission" date="2022-06" db="UniProtKB">
        <authorList>
            <consortium name="EnsemblMetazoa"/>
        </authorList>
    </citation>
    <scope>IDENTIFICATION</scope>
    <source>
        <strain evidence="3">DF5081</strain>
    </source>
</reference>
<organism evidence="3 4">
    <name type="scientific">Caenorhabditis japonica</name>
    <dbReference type="NCBI Taxonomy" id="281687"/>
    <lineage>
        <taxon>Eukaryota</taxon>
        <taxon>Metazoa</taxon>
        <taxon>Ecdysozoa</taxon>
        <taxon>Nematoda</taxon>
        <taxon>Chromadorea</taxon>
        <taxon>Rhabditida</taxon>
        <taxon>Rhabditina</taxon>
        <taxon>Rhabditomorpha</taxon>
        <taxon>Rhabditoidea</taxon>
        <taxon>Rhabditidae</taxon>
        <taxon>Peloderinae</taxon>
        <taxon>Caenorhabditis</taxon>
    </lineage>
</organism>
<dbReference type="InterPro" id="IPR041588">
    <property type="entry name" value="Integrase_H2C2"/>
</dbReference>
<dbReference type="PROSITE" id="PS50994">
    <property type="entry name" value="INTEGRASE"/>
    <property type="match status" value="1"/>
</dbReference>
<dbReference type="Proteomes" id="UP000005237">
    <property type="component" value="Unassembled WGS sequence"/>
</dbReference>
<evidence type="ECO:0000313" key="4">
    <source>
        <dbReference type="Proteomes" id="UP000005237"/>
    </source>
</evidence>
<reference evidence="4" key="1">
    <citation type="submission" date="2010-08" db="EMBL/GenBank/DDBJ databases">
        <authorList>
            <consortium name="Caenorhabditis japonica Sequencing Consortium"/>
            <person name="Wilson R.K."/>
        </authorList>
    </citation>
    <scope>NUCLEOTIDE SEQUENCE [LARGE SCALE GENOMIC DNA]</scope>
    <source>
        <strain evidence="4">DF5081</strain>
    </source>
</reference>
<sequence length="636" mass="74083">MWTRIKNTFTHTEFPIPRQITPRYDHKEVKMIAFSDASKNSYGTAVYLRFSFENGETHTNLLFSKSRVKPAKNKERYTIPRLELLSLVTATNAAVFLTQELKPSLSIEAVEFFSDSMIALGWVSTHKKLKCFVANQVKLIKENCKRLHNNNIGHNLHHCSTDQNPADFVSRGKSTEELFSSSLWMEGPQFLKSPEEQCPARWTDSATNPKWLESAMSEEMTQKIKTKYNLPSDSTAAPVTALITIADEVPVEYHSSVPYHSTNSLNKLIRYVDKVLYKAAAFGEKINKQWTGRIMKKYTNSKDLTGRSQKQKAILEYLILDHYKESAARSSNYIPQELHPVQDQRGFIRHGTRLDKSELPNDTKYPIILMRDHKLTELIVRDLHIQNKHIGTEHLVTKIREKYWIPKCKQLARSVIRTCTVCRRLTGKKFKYPSVPALPSYRVRRSRPFESIGLDYFGPIYYNGRITDKKIWVMICTCLVTRNIHLEVVPDNTTYQFVLAMRRFFARRGTPRRVVLDNARTFKLGERIFNGDIKQITPQIRRRPDQMGNNTLQEKANQTFHHHLVPLEIEYEEDEPRLTEAQPHPEKEEATNETPTTTLEDKKQPGLHKAQRTRPYLDRIVKRNITYQIEFTFFYD</sequence>
<dbReference type="PANTHER" id="PTHR47331">
    <property type="entry name" value="PHD-TYPE DOMAIN-CONTAINING PROTEIN"/>
    <property type="match status" value="1"/>
</dbReference>
<dbReference type="Gene3D" id="3.30.420.10">
    <property type="entry name" value="Ribonuclease H-like superfamily/Ribonuclease H"/>
    <property type="match status" value="1"/>
</dbReference>
<keyword evidence="4" id="KW-1185">Reference proteome</keyword>
<dbReference type="SUPFAM" id="SSF53098">
    <property type="entry name" value="Ribonuclease H-like"/>
    <property type="match status" value="1"/>
</dbReference>
<protein>
    <submittedName>
        <fullName evidence="3">Integrase catalytic domain-containing protein</fullName>
    </submittedName>
</protein>
<name>A0A8R1I8Z3_CAEJA</name>
<dbReference type="Pfam" id="PF17921">
    <property type="entry name" value="Integrase_H2C2"/>
    <property type="match status" value="1"/>
</dbReference>
<accession>A0A8R1I8Z3</accession>
<dbReference type="InterPro" id="IPR012337">
    <property type="entry name" value="RNaseH-like_sf"/>
</dbReference>
<proteinExistence type="predicted"/>
<evidence type="ECO:0000259" key="2">
    <source>
        <dbReference type="PROSITE" id="PS50994"/>
    </source>
</evidence>
<evidence type="ECO:0000256" key="1">
    <source>
        <dbReference type="SAM" id="MobiDB-lite"/>
    </source>
</evidence>
<evidence type="ECO:0000313" key="3">
    <source>
        <dbReference type="EnsemblMetazoa" id="CJA30931.1"/>
    </source>
</evidence>
<dbReference type="Pfam" id="PF05380">
    <property type="entry name" value="Peptidase_A17"/>
    <property type="match status" value="1"/>
</dbReference>
<dbReference type="InterPro" id="IPR001584">
    <property type="entry name" value="Integrase_cat-core"/>
</dbReference>
<feature type="domain" description="Integrase catalytic" evidence="2">
    <location>
        <begin position="444"/>
        <end position="623"/>
    </location>
</feature>
<dbReference type="GO" id="GO:0015074">
    <property type="term" value="P:DNA integration"/>
    <property type="evidence" value="ECO:0007669"/>
    <property type="project" value="InterPro"/>
</dbReference>
<dbReference type="Gene3D" id="1.10.340.70">
    <property type="match status" value="1"/>
</dbReference>
<feature type="region of interest" description="Disordered" evidence="1">
    <location>
        <begin position="573"/>
        <end position="611"/>
    </location>
</feature>
<dbReference type="GO" id="GO:0003676">
    <property type="term" value="F:nucleic acid binding"/>
    <property type="evidence" value="ECO:0007669"/>
    <property type="project" value="InterPro"/>
</dbReference>
<dbReference type="InterPro" id="IPR036397">
    <property type="entry name" value="RNaseH_sf"/>
</dbReference>
<dbReference type="InterPro" id="IPR008042">
    <property type="entry name" value="Retrotrans_Pao"/>
</dbReference>